<reference evidence="3" key="2">
    <citation type="submission" date="2022-04" db="EMBL/GenBank/DDBJ databases">
        <authorList>
            <person name="Bromfield E.S.P."/>
            <person name="Cloutier S."/>
        </authorList>
    </citation>
    <scope>NUCLEOTIDE SEQUENCE</scope>
    <source>
        <strain evidence="3">1S5</strain>
    </source>
</reference>
<dbReference type="AlphaFoldDB" id="A0A8U0FPK1"/>
<gene>
    <name evidence="3" type="ORF">HAP41_0000011710</name>
</gene>
<protein>
    <submittedName>
        <fullName evidence="3">Uncharacterized protein</fullName>
    </submittedName>
</protein>
<keyword evidence="2" id="KW-0732">Signal</keyword>
<accession>A0A8U0FPK1</accession>
<dbReference type="Proteomes" id="UP000551709">
    <property type="component" value="Chromosome"/>
</dbReference>
<proteinExistence type="predicted"/>
<name>A0A8U0FPK1_9BRAD</name>
<organism evidence="3 4">
    <name type="scientific">Bradyrhizobium barranii subsp. apii</name>
    <dbReference type="NCBI Taxonomy" id="2819348"/>
    <lineage>
        <taxon>Bacteria</taxon>
        <taxon>Pseudomonadati</taxon>
        <taxon>Pseudomonadota</taxon>
        <taxon>Alphaproteobacteria</taxon>
        <taxon>Hyphomicrobiales</taxon>
        <taxon>Nitrobacteraceae</taxon>
        <taxon>Bradyrhizobium</taxon>
        <taxon>Bradyrhizobium barranii</taxon>
    </lineage>
</organism>
<evidence type="ECO:0000256" key="1">
    <source>
        <dbReference type="SAM" id="MobiDB-lite"/>
    </source>
</evidence>
<dbReference type="RefSeq" id="WP_176400456.1">
    <property type="nucleotide sequence ID" value="NZ_CP096255.1"/>
</dbReference>
<feature type="region of interest" description="Disordered" evidence="1">
    <location>
        <begin position="16"/>
        <end position="58"/>
    </location>
</feature>
<dbReference type="EMBL" id="CP096255">
    <property type="protein sequence ID" value="UPT89576.1"/>
    <property type="molecule type" value="Genomic_DNA"/>
</dbReference>
<reference evidence="3" key="1">
    <citation type="journal article" date="2017" name="Syst. Appl. Microbiol.">
        <title>Soybeans inoculated with root zone soils of Canadian native legumes harbour diverse and novel Bradyrhizobium spp. that possess agricultural potential.</title>
        <authorList>
            <person name="Bromfield E.S.P."/>
            <person name="Cloutier S."/>
            <person name="Tambong J.T."/>
            <person name="Tran Thi T.V."/>
        </authorList>
    </citation>
    <scope>NUCLEOTIDE SEQUENCE</scope>
    <source>
        <strain evidence="3">1S5</strain>
    </source>
</reference>
<feature type="signal peptide" evidence="2">
    <location>
        <begin position="1"/>
        <end position="17"/>
    </location>
</feature>
<evidence type="ECO:0000256" key="2">
    <source>
        <dbReference type="SAM" id="SignalP"/>
    </source>
</evidence>
<evidence type="ECO:0000313" key="3">
    <source>
        <dbReference type="EMBL" id="UPT89576.1"/>
    </source>
</evidence>
<evidence type="ECO:0000313" key="4">
    <source>
        <dbReference type="Proteomes" id="UP000551709"/>
    </source>
</evidence>
<feature type="compositionally biased region" description="Polar residues" evidence="1">
    <location>
        <begin position="18"/>
        <end position="31"/>
    </location>
</feature>
<feature type="chain" id="PRO_5035930166" evidence="2">
    <location>
        <begin position="18"/>
        <end position="58"/>
    </location>
</feature>
<sequence length="58" mass="6108">MTATLLTLALLTGAASAQSLPDGTVGQQRTFYDSFGGTPDGRRPTPAARSRTTMHEAR</sequence>